<evidence type="ECO:0000313" key="1">
    <source>
        <dbReference type="EMBL" id="UOK71725.1"/>
    </source>
</evidence>
<dbReference type="Proteomes" id="UP000831684">
    <property type="component" value="Chromosome"/>
</dbReference>
<name>A0A9E7A210_9HYPH</name>
<dbReference type="Pfam" id="PF10983">
    <property type="entry name" value="DUF2793"/>
    <property type="match status" value="1"/>
</dbReference>
<sequence length="846" mass="89590">MADYYATGAVSVSNGSTTVTGSGVLWSDVRAGDTLELAGQRVTIAATPVSPYTSLTLALAWTGTTQSGASYYIRYDAPSRFTAGYLATQVRSLIERTSIIESAAPTYTVQAVTNTPPGSPVADDTYAVGNSPSGAWLANAGKLAQWTGSAWTFTTPETGWLAYAVGDGQYVYDGGWVPQGDQFHTEKLTDAWLNGKAPSVISRAAPRCLTPEMYIGLDTQIIYCPGGEVPDFSGATDFKPAFDAMRDEMLTLLEDVEWPPTSSYGWKRHKFGIALQPGFRYAVEGPINFTGLQTRGLVLQGNGAQIIGRFDDGAVLDLLGSAGWRVRDLSIESSTGLSPDLGVLFGREFQGASKTCEGMLFDSVRVDGWWRKAGVYNSGSELFTYINPSVYSYRTDVPALWIDCQNELDVATLTASTVADVAQGVNESCIQHTIIGGYLRNIQENQYGAVRIDGSRDGDLNTTRGVKLIGTYFTNNGTDTDTVRPAVRIRGMVDDVLIDGHGELSNPTDSIVNLSHILYFDLSDTGTTHKFSGIKVRDYFSDAEIAVIGKSNTDTIELADFECSIAYSRGAYPSGTPAKLFGSNFSAATARVSGKITTGVVPSTFLNLNDVTFNGTLETMELMSGIGVGLPGRININTTDSGGGSYVKQATKLITSNGTVAVEGHDKIVLSGSVTAVSFSNGFRYHSFECANGTSNDVTISGLAGPAIVLSPGQAVIISQYQTSFYVASGSYSGVYTPTFTNNANVASFTTHPLRVFRLGKYVQVSGLVQISATAGSDTATSFNMTLPFASALTGAQQLTGSGAVIGQNRPVGVLGDATNDQAQVSLAAPASGALNLAISFSYEVL</sequence>
<protein>
    <submittedName>
        <fullName evidence="1">DUF2793 domain-containing protein</fullName>
    </submittedName>
</protein>
<organism evidence="1 2">
    <name type="scientific">Ancylobacter polymorphus</name>
    <dbReference type="NCBI Taxonomy" id="223390"/>
    <lineage>
        <taxon>Bacteria</taxon>
        <taxon>Pseudomonadati</taxon>
        <taxon>Pseudomonadota</taxon>
        <taxon>Alphaproteobacteria</taxon>
        <taxon>Hyphomicrobiales</taxon>
        <taxon>Xanthobacteraceae</taxon>
        <taxon>Ancylobacter</taxon>
    </lineage>
</organism>
<reference evidence="1" key="1">
    <citation type="submission" date="2021-09" db="EMBL/GenBank/DDBJ databases">
        <title>Network and meta-omics reveal the key degrader and cooperation patterns in an efficient 1,4-dioxane-degrading microbial community.</title>
        <authorList>
            <person name="Dai C."/>
        </authorList>
    </citation>
    <scope>NUCLEOTIDE SEQUENCE</scope>
    <source>
        <strain evidence="1">ZM13</strain>
    </source>
</reference>
<accession>A0A9E7A210</accession>
<dbReference type="RefSeq" id="WP_244379124.1">
    <property type="nucleotide sequence ID" value="NZ_CP083239.1"/>
</dbReference>
<dbReference type="KEGG" id="apol:K9D25_03080"/>
<dbReference type="InterPro" id="IPR021251">
    <property type="entry name" value="DUF2793"/>
</dbReference>
<evidence type="ECO:0000313" key="2">
    <source>
        <dbReference type="Proteomes" id="UP000831684"/>
    </source>
</evidence>
<proteinExistence type="predicted"/>
<gene>
    <name evidence="1" type="ORF">K9D25_03080</name>
</gene>
<dbReference type="EMBL" id="CP083239">
    <property type="protein sequence ID" value="UOK71725.1"/>
    <property type="molecule type" value="Genomic_DNA"/>
</dbReference>
<dbReference type="AlphaFoldDB" id="A0A9E7A210"/>